<accession>S9V3B5</accession>
<organism evidence="2 3">
    <name type="scientific">Strigomonas culicis</name>
    <dbReference type="NCBI Taxonomy" id="28005"/>
    <lineage>
        <taxon>Eukaryota</taxon>
        <taxon>Discoba</taxon>
        <taxon>Euglenozoa</taxon>
        <taxon>Kinetoplastea</taxon>
        <taxon>Metakinetoplastina</taxon>
        <taxon>Trypanosomatida</taxon>
        <taxon>Trypanosomatidae</taxon>
        <taxon>Strigomonadinae</taxon>
        <taxon>Strigomonas</taxon>
    </lineage>
</organism>
<keyword evidence="1" id="KW-0732">Signal</keyword>
<gene>
    <name evidence="2" type="ORF">STCU_10682</name>
</gene>
<evidence type="ECO:0000256" key="1">
    <source>
        <dbReference type="SAM" id="SignalP"/>
    </source>
</evidence>
<dbReference type="AlphaFoldDB" id="S9V3B5"/>
<sequence length="72" mass="8805">MDNKKNSVFFFFLSFFFYTHARDMFSSIQGICDSHAYKTAIPSERFCVFFFCFRHDWCQKHKCIHVETFFFS</sequence>
<keyword evidence="3" id="KW-1185">Reference proteome</keyword>
<evidence type="ECO:0008006" key="4">
    <source>
        <dbReference type="Google" id="ProtNLM"/>
    </source>
</evidence>
<protein>
    <recommendedName>
        <fullName evidence="4">Secreted protein</fullName>
    </recommendedName>
</protein>
<evidence type="ECO:0000313" key="2">
    <source>
        <dbReference type="EMBL" id="EPY17335.1"/>
    </source>
</evidence>
<dbReference type="Proteomes" id="UP000015354">
    <property type="component" value="Unassembled WGS sequence"/>
</dbReference>
<feature type="signal peptide" evidence="1">
    <location>
        <begin position="1"/>
        <end position="21"/>
    </location>
</feature>
<feature type="chain" id="PRO_5004571722" description="Secreted protein" evidence="1">
    <location>
        <begin position="22"/>
        <end position="72"/>
    </location>
</feature>
<evidence type="ECO:0000313" key="3">
    <source>
        <dbReference type="Proteomes" id="UP000015354"/>
    </source>
</evidence>
<name>S9V3B5_9TRYP</name>
<dbReference type="EMBL" id="ATMH01010535">
    <property type="protein sequence ID" value="EPY17335.1"/>
    <property type="molecule type" value="Genomic_DNA"/>
</dbReference>
<comment type="caution">
    <text evidence="2">The sequence shown here is derived from an EMBL/GenBank/DDBJ whole genome shotgun (WGS) entry which is preliminary data.</text>
</comment>
<reference evidence="2 3" key="1">
    <citation type="journal article" date="2013" name="PLoS ONE">
        <title>Predicting the Proteins of Angomonas deanei, Strigomonas culicis and Their Respective Endosymbionts Reveals New Aspects of the Trypanosomatidae Family.</title>
        <authorList>
            <person name="Motta M.C."/>
            <person name="Martins A.C."/>
            <person name="de Souza S.S."/>
            <person name="Catta-Preta C.M."/>
            <person name="Silva R."/>
            <person name="Klein C.C."/>
            <person name="de Almeida L.G."/>
            <person name="de Lima Cunha O."/>
            <person name="Ciapina L.P."/>
            <person name="Brocchi M."/>
            <person name="Colabardini A.C."/>
            <person name="de Araujo Lima B."/>
            <person name="Machado C.R."/>
            <person name="de Almeida Soares C.M."/>
            <person name="Probst C.M."/>
            <person name="de Menezes C.B."/>
            <person name="Thompson C.E."/>
            <person name="Bartholomeu D.C."/>
            <person name="Gradia D.F."/>
            <person name="Pavoni D.P."/>
            <person name="Grisard E.C."/>
            <person name="Fantinatti-Garboggini F."/>
            <person name="Marchini F.K."/>
            <person name="Rodrigues-Luiz G.F."/>
            <person name="Wagner G."/>
            <person name="Goldman G.H."/>
            <person name="Fietto J.L."/>
            <person name="Elias M.C."/>
            <person name="Goldman M.H."/>
            <person name="Sagot M.F."/>
            <person name="Pereira M."/>
            <person name="Stoco P.H."/>
            <person name="de Mendonca-Neto R.P."/>
            <person name="Teixeira S.M."/>
            <person name="Maciel T.E."/>
            <person name="de Oliveira Mendes T.A."/>
            <person name="Urmenyi T.P."/>
            <person name="de Souza W."/>
            <person name="Schenkman S."/>
            <person name="de Vasconcelos A.T."/>
        </authorList>
    </citation>
    <scope>NUCLEOTIDE SEQUENCE [LARGE SCALE GENOMIC DNA]</scope>
</reference>
<proteinExistence type="predicted"/>